<evidence type="ECO:0000256" key="2">
    <source>
        <dbReference type="ARBA" id="ARBA00022448"/>
    </source>
</evidence>
<reference evidence="8 9" key="1">
    <citation type="submission" date="2020-08" db="EMBL/GenBank/DDBJ databases">
        <title>Genomic Encyclopedia of Type Strains, Phase IV (KMG-IV): sequencing the most valuable type-strain genomes for metagenomic binning, comparative biology and taxonomic classification.</title>
        <authorList>
            <person name="Goeker M."/>
        </authorList>
    </citation>
    <scope>NUCLEOTIDE SEQUENCE [LARGE SCALE GENOMIC DNA]</scope>
    <source>
        <strain evidence="8 9">DSM 21255</strain>
    </source>
</reference>
<sequence length="262" mass="28849">MLHVTNLKKTFFPGSVNAKVALDGCDLHLEPGDFCTMIGGNGAGKSTLLNAIAGVFPVDAGQIIIDGRDVTACSEHRRARYIGRVFQDPLQGTAGGMMVEENLILAAKRGLPLSLRWAFSNDKREHYRELLATLGLGLEDRLFTRMELLSGGQRQAITLLMATLQRPKLLLLDEPTAALDPKTAAKVLALTDRIVREHQLTTLMITHNMRDALRLGNRLIMMHQGRIIWDVKGAEKESLTVTDVLEQFEETAASFSDSMVLA</sequence>
<dbReference type="AlphaFoldDB" id="A0A841R6Y7"/>
<dbReference type="InterPro" id="IPR003439">
    <property type="entry name" value="ABC_transporter-like_ATP-bd"/>
</dbReference>
<dbReference type="PROSITE" id="PS00211">
    <property type="entry name" value="ABC_TRANSPORTER_1"/>
    <property type="match status" value="1"/>
</dbReference>
<dbReference type="Pfam" id="PF00005">
    <property type="entry name" value="ABC_tran"/>
    <property type="match status" value="1"/>
</dbReference>
<evidence type="ECO:0000256" key="5">
    <source>
        <dbReference type="ARBA" id="ARBA00022840"/>
    </source>
</evidence>
<keyword evidence="5 8" id="KW-0067">ATP-binding</keyword>
<protein>
    <submittedName>
        <fullName evidence="8">Putative ABC transport system ATP-binding protein</fullName>
    </submittedName>
</protein>
<feature type="domain" description="ABC transporter" evidence="7">
    <location>
        <begin position="2"/>
        <end position="249"/>
    </location>
</feature>
<evidence type="ECO:0000256" key="6">
    <source>
        <dbReference type="ARBA" id="ARBA00023136"/>
    </source>
</evidence>
<evidence type="ECO:0000256" key="4">
    <source>
        <dbReference type="ARBA" id="ARBA00022741"/>
    </source>
</evidence>
<evidence type="ECO:0000259" key="7">
    <source>
        <dbReference type="PROSITE" id="PS50893"/>
    </source>
</evidence>
<dbReference type="GO" id="GO:0005524">
    <property type="term" value="F:ATP binding"/>
    <property type="evidence" value="ECO:0007669"/>
    <property type="project" value="UniProtKB-KW"/>
</dbReference>
<proteinExistence type="predicted"/>
<dbReference type="Proteomes" id="UP000591941">
    <property type="component" value="Unassembled WGS sequence"/>
</dbReference>
<keyword evidence="2" id="KW-0813">Transport</keyword>
<comment type="caution">
    <text evidence="8">The sequence shown here is derived from an EMBL/GenBank/DDBJ whole genome shotgun (WGS) entry which is preliminary data.</text>
</comment>
<dbReference type="InterPro" id="IPR027417">
    <property type="entry name" value="P-loop_NTPase"/>
</dbReference>
<evidence type="ECO:0000313" key="8">
    <source>
        <dbReference type="EMBL" id="MBB6478272.1"/>
    </source>
</evidence>
<dbReference type="GO" id="GO:0005886">
    <property type="term" value="C:plasma membrane"/>
    <property type="evidence" value="ECO:0007669"/>
    <property type="project" value="UniProtKB-SubCell"/>
</dbReference>
<dbReference type="GeneID" id="93486596"/>
<dbReference type="RefSeq" id="WP_159823302.1">
    <property type="nucleotide sequence ID" value="NZ_CABWNB010000005.1"/>
</dbReference>
<dbReference type="InterPro" id="IPR003593">
    <property type="entry name" value="AAA+_ATPase"/>
</dbReference>
<gene>
    <name evidence="8" type="ORF">HNR45_001343</name>
</gene>
<dbReference type="SMART" id="SM00382">
    <property type="entry name" value="AAA"/>
    <property type="match status" value="1"/>
</dbReference>
<keyword evidence="3" id="KW-1003">Cell membrane</keyword>
<keyword evidence="9" id="KW-1185">Reference proteome</keyword>
<dbReference type="InterPro" id="IPR050166">
    <property type="entry name" value="ABC_transporter_ATP-bind"/>
</dbReference>
<comment type="subcellular location">
    <subcellularLocation>
        <location evidence="1">Cell membrane</location>
        <topology evidence="1">Peripheral membrane protein</topology>
    </subcellularLocation>
</comment>
<accession>A0A841R6Y7</accession>
<keyword evidence="4" id="KW-0547">Nucleotide-binding</keyword>
<dbReference type="EMBL" id="JACHHI010000007">
    <property type="protein sequence ID" value="MBB6478272.1"/>
    <property type="molecule type" value="Genomic_DNA"/>
</dbReference>
<evidence type="ECO:0000256" key="3">
    <source>
        <dbReference type="ARBA" id="ARBA00022475"/>
    </source>
</evidence>
<organism evidence="8 9">
    <name type="scientific">Negativicoccus succinicivorans</name>
    <dbReference type="NCBI Taxonomy" id="620903"/>
    <lineage>
        <taxon>Bacteria</taxon>
        <taxon>Bacillati</taxon>
        <taxon>Bacillota</taxon>
        <taxon>Negativicutes</taxon>
        <taxon>Veillonellales</taxon>
        <taxon>Veillonellaceae</taxon>
        <taxon>Negativicoccus</taxon>
    </lineage>
</organism>
<dbReference type="Gene3D" id="3.40.50.300">
    <property type="entry name" value="P-loop containing nucleotide triphosphate hydrolases"/>
    <property type="match status" value="1"/>
</dbReference>
<dbReference type="PANTHER" id="PTHR42788:SF7">
    <property type="entry name" value="NITRATE ABC TRANSPORTER ATP-BINDING PROTEIN"/>
    <property type="match status" value="1"/>
</dbReference>
<dbReference type="GO" id="GO:0016887">
    <property type="term" value="F:ATP hydrolysis activity"/>
    <property type="evidence" value="ECO:0007669"/>
    <property type="project" value="InterPro"/>
</dbReference>
<dbReference type="OrthoDB" id="9776369at2"/>
<evidence type="ECO:0000313" key="9">
    <source>
        <dbReference type="Proteomes" id="UP000591941"/>
    </source>
</evidence>
<dbReference type="SUPFAM" id="SSF52540">
    <property type="entry name" value="P-loop containing nucleoside triphosphate hydrolases"/>
    <property type="match status" value="1"/>
</dbReference>
<name>A0A841R6Y7_9FIRM</name>
<keyword evidence="6" id="KW-0472">Membrane</keyword>
<dbReference type="PROSITE" id="PS50893">
    <property type="entry name" value="ABC_TRANSPORTER_2"/>
    <property type="match status" value="1"/>
</dbReference>
<dbReference type="InterPro" id="IPR017871">
    <property type="entry name" value="ABC_transporter-like_CS"/>
</dbReference>
<dbReference type="PANTHER" id="PTHR42788">
    <property type="entry name" value="TAURINE IMPORT ATP-BINDING PROTEIN-RELATED"/>
    <property type="match status" value="1"/>
</dbReference>
<evidence type="ECO:0000256" key="1">
    <source>
        <dbReference type="ARBA" id="ARBA00004202"/>
    </source>
</evidence>